<dbReference type="Gene3D" id="3.40.50.300">
    <property type="entry name" value="P-loop containing nucleotide triphosphate hydrolases"/>
    <property type="match status" value="1"/>
</dbReference>
<keyword evidence="12" id="KW-1185">Reference proteome</keyword>
<evidence type="ECO:0000256" key="7">
    <source>
        <dbReference type="ARBA" id="ARBA00023136"/>
    </source>
</evidence>
<evidence type="ECO:0000313" key="12">
    <source>
        <dbReference type="Proteomes" id="UP001596189"/>
    </source>
</evidence>
<evidence type="ECO:0000256" key="6">
    <source>
        <dbReference type="ARBA" id="ARBA00022967"/>
    </source>
</evidence>
<keyword evidence="3" id="KW-1003">Cell membrane</keyword>
<dbReference type="PROSITE" id="PS00211">
    <property type="entry name" value="ABC_TRANSPORTER_1"/>
    <property type="match status" value="1"/>
</dbReference>
<evidence type="ECO:0000256" key="9">
    <source>
        <dbReference type="ARBA" id="ARBA00049985"/>
    </source>
</evidence>
<organism evidence="11 12">
    <name type="scientific">Angustibacter luteus</name>
    <dbReference type="NCBI Taxonomy" id="658456"/>
    <lineage>
        <taxon>Bacteria</taxon>
        <taxon>Bacillati</taxon>
        <taxon>Actinomycetota</taxon>
        <taxon>Actinomycetes</taxon>
        <taxon>Kineosporiales</taxon>
        <taxon>Kineosporiaceae</taxon>
    </lineage>
</organism>
<dbReference type="SMART" id="SM00382">
    <property type="entry name" value="AAA"/>
    <property type="match status" value="1"/>
</dbReference>
<dbReference type="InterPro" id="IPR017871">
    <property type="entry name" value="ABC_transporter-like_CS"/>
</dbReference>
<comment type="subcellular location">
    <subcellularLocation>
        <location evidence="1">Cell membrane</location>
        <topology evidence="1">Peripheral membrane protein</topology>
        <orientation evidence="1">Cytoplasmic side</orientation>
    </subcellularLocation>
</comment>
<dbReference type="EMBL" id="JBHSRD010000008">
    <property type="protein sequence ID" value="MFC6008889.1"/>
    <property type="molecule type" value="Genomic_DNA"/>
</dbReference>
<evidence type="ECO:0000256" key="2">
    <source>
        <dbReference type="ARBA" id="ARBA00022448"/>
    </source>
</evidence>
<evidence type="ECO:0000256" key="1">
    <source>
        <dbReference type="ARBA" id="ARBA00004413"/>
    </source>
</evidence>
<evidence type="ECO:0000313" key="11">
    <source>
        <dbReference type="EMBL" id="MFC6008889.1"/>
    </source>
</evidence>
<comment type="caution">
    <text evidence="11">The sequence shown here is derived from an EMBL/GenBank/DDBJ whole genome shotgun (WGS) entry which is preliminary data.</text>
</comment>
<dbReference type="RefSeq" id="WP_345717426.1">
    <property type="nucleotide sequence ID" value="NZ_BAABFP010000007.1"/>
</dbReference>
<reference evidence="12" key="1">
    <citation type="journal article" date="2019" name="Int. J. Syst. Evol. Microbiol.">
        <title>The Global Catalogue of Microorganisms (GCM) 10K type strain sequencing project: providing services to taxonomists for standard genome sequencing and annotation.</title>
        <authorList>
            <consortium name="The Broad Institute Genomics Platform"/>
            <consortium name="The Broad Institute Genome Sequencing Center for Infectious Disease"/>
            <person name="Wu L."/>
            <person name="Ma J."/>
        </authorList>
    </citation>
    <scope>NUCLEOTIDE SEQUENCE [LARGE SCALE GENOMIC DNA]</scope>
    <source>
        <strain evidence="12">KACC 14249</strain>
    </source>
</reference>
<comment type="similarity">
    <text evidence="9">Belongs to the ABC transporter superfamily. Drug exporter-1 (DrugE1) (TC 3.A.1.105) family.</text>
</comment>
<evidence type="ECO:0000256" key="4">
    <source>
        <dbReference type="ARBA" id="ARBA00022741"/>
    </source>
</evidence>
<dbReference type="PANTHER" id="PTHR42711:SF19">
    <property type="entry name" value="DOXORUBICIN RESISTANCE ATP-BINDING PROTEIN DRRA"/>
    <property type="match status" value="1"/>
</dbReference>
<dbReference type="SUPFAM" id="SSF52540">
    <property type="entry name" value="P-loop containing nucleoside triphosphate hydrolases"/>
    <property type="match status" value="1"/>
</dbReference>
<protein>
    <submittedName>
        <fullName evidence="11">ATP-binding cassette domain-containing protein</fullName>
    </submittedName>
</protein>
<keyword evidence="5 11" id="KW-0067">ATP-binding</keyword>
<keyword evidence="4" id="KW-0547">Nucleotide-binding</keyword>
<dbReference type="GO" id="GO:0005524">
    <property type="term" value="F:ATP binding"/>
    <property type="evidence" value="ECO:0007669"/>
    <property type="project" value="UniProtKB-KW"/>
</dbReference>
<keyword evidence="2" id="KW-0813">Transport</keyword>
<sequence length="328" mass="35026">MTDAVVAQGLVKHYGDVVALDGLSLSVPAGSVLGLLGPNGAGKTTTVRVLTTLLRPDAGSAEVAGVDVLADPREVRRRIGLSGQYAAVDEYLTGYENLDMVGRLYHLGRKKSSSRSRELLELFRLDEAADRPVKTYSGGMRRRLDLAGALVADPSVLFLDEPTTGLDPRSRNDMWDVIKDLVSGGTTLLLTTQYMEEAEQLADSIVVIDRGKIIAEGTADQLKSQVGGERLEVVVADAARLVEARDLLVQVGSGDPTTDEHTRRISVPVGTGTASLVEGLRHLDGAGIKVSDVALRRPTLDDVFLTLTGHMAEDDETSTPDDTKVAAR</sequence>
<evidence type="ECO:0000256" key="8">
    <source>
        <dbReference type="ARBA" id="ARBA00023251"/>
    </source>
</evidence>
<dbReference type="Proteomes" id="UP001596189">
    <property type="component" value="Unassembled WGS sequence"/>
</dbReference>
<dbReference type="InterPro" id="IPR050763">
    <property type="entry name" value="ABC_transporter_ATP-binding"/>
</dbReference>
<dbReference type="InterPro" id="IPR003439">
    <property type="entry name" value="ABC_transporter-like_ATP-bd"/>
</dbReference>
<feature type="domain" description="ABC transporter" evidence="10">
    <location>
        <begin position="5"/>
        <end position="235"/>
    </location>
</feature>
<keyword evidence="6" id="KW-1278">Translocase</keyword>
<dbReference type="PANTHER" id="PTHR42711">
    <property type="entry name" value="ABC TRANSPORTER ATP-BINDING PROTEIN"/>
    <property type="match status" value="1"/>
</dbReference>
<dbReference type="InterPro" id="IPR027417">
    <property type="entry name" value="P-loop_NTPase"/>
</dbReference>
<evidence type="ECO:0000256" key="3">
    <source>
        <dbReference type="ARBA" id="ARBA00022475"/>
    </source>
</evidence>
<evidence type="ECO:0000256" key="5">
    <source>
        <dbReference type="ARBA" id="ARBA00022840"/>
    </source>
</evidence>
<dbReference type="InterPro" id="IPR003593">
    <property type="entry name" value="AAA+_ATPase"/>
</dbReference>
<dbReference type="PROSITE" id="PS50893">
    <property type="entry name" value="ABC_TRANSPORTER_2"/>
    <property type="match status" value="1"/>
</dbReference>
<gene>
    <name evidence="11" type="ORF">ACFQDO_17280</name>
</gene>
<keyword evidence="7" id="KW-0472">Membrane</keyword>
<accession>A0ABW1JJH2</accession>
<dbReference type="InterPro" id="IPR005894">
    <property type="entry name" value="DrrA"/>
</dbReference>
<proteinExistence type="inferred from homology"/>
<keyword evidence="8" id="KW-0046">Antibiotic resistance</keyword>
<evidence type="ECO:0000259" key="10">
    <source>
        <dbReference type="PROSITE" id="PS50893"/>
    </source>
</evidence>
<name>A0ABW1JJH2_9ACTN</name>
<dbReference type="NCBIfam" id="TIGR01188">
    <property type="entry name" value="drrA"/>
    <property type="match status" value="1"/>
</dbReference>
<dbReference type="Pfam" id="PF00005">
    <property type="entry name" value="ABC_tran"/>
    <property type="match status" value="1"/>
</dbReference>